<dbReference type="Proteomes" id="UP000298663">
    <property type="component" value="Unassembled WGS sequence"/>
</dbReference>
<dbReference type="AlphaFoldDB" id="A0A4U5MSS5"/>
<evidence type="ECO:0000313" key="2">
    <source>
        <dbReference type="Proteomes" id="UP000298663"/>
    </source>
</evidence>
<evidence type="ECO:0000313" key="1">
    <source>
        <dbReference type="EMBL" id="TKR72734.1"/>
    </source>
</evidence>
<protein>
    <submittedName>
        <fullName evidence="1">Uncharacterized protein</fullName>
    </submittedName>
</protein>
<reference evidence="1 2" key="1">
    <citation type="journal article" date="2015" name="Genome Biol.">
        <title>Comparative genomics of Steinernema reveals deeply conserved gene regulatory networks.</title>
        <authorList>
            <person name="Dillman A.R."/>
            <person name="Macchietto M."/>
            <person name="Porter C.F."/>
            <person name="Rogers A."/>
            <person name="Williams B."/>
            <person name="Antoshechkin I."/>
            <person name="Lee M.M."/>
            <person name="Goodwin Z."/>
            <person name="Lu X."/>
            <person name="Lewis E.E."/>
            <person name="Goodrich-Blair H."/>
            <person name="Stock S.P."/>
            <person name="Adams B.J."/>
            <person name="Sternberg P.W."/>
            <person name="Mortazavi A."/>
        </authorList>
    </citation>
    <scope>NUCLEOTIDE SEQUENCE [LARGE SCALE GENOMIC DNA]</scope>
    <source>
        <strain evidence="1 2">ALL</strain>
    </source>
</reference>
<dbReference type="EMBL" id="AZBU02000006">
    <property type="protein sequence ID" value="TKR72734.1"/>
    <property type="molecule type" value="Genomic_DNA"/>
</dbReference>
<keyword evidence="2" id="KW-1185">Reference proteome</keyword>
<proteinExistence type="predicted"/>
<reference evidence="1 2" key="2">
    <citation type="journal article" date="2019" name="G3 (Bethesda)">
        <title>Hybrid Assembly of the Genome of the Entomopathogenic Nematode Steinernema carpocapsae Identifies the X-Chromosome.</title>
        <authorList>
            <person name="Serra L."/>
            <person name="Macchietto M."/>
            <person name="Macias-Munoz A."/>
            <person name="McGill C.J."/>
            <person name="Rodriguez I.M."/>
            <person name="Rodriguez B."/>
            <person name="Murad R."/>
            <person name="Mortazavi A."/>
        </authorList>
    </citation>
    <scope>NUCLEOTIDE SEQUENCE [LARGE SCALE GENOMIC DNA]</scope>
    <source>
        <strain evidence="1 2">ALL</strain>
    </source>
</reference>
<gene>
    <name evidence="1" type="ORF">L596_020140</name>
</gene>
<accession>A0A4U5MSS5</accession>
<comment type="caution">
    <text evidence="1">The sequence shown here is derived from an EMBL/GenBank/DDBJ whole genome shotgun (WGS) entry which is preliminary data.</text>
</comment>
<sequence>MTSYLMKYMDDGVREGGEGRRGGLLKKNGSSFLRRFCKFEVEVTGAGGRIVSTFLWLMCPKPQQVPQCPPNSQNRPYFFPLVPVSTTFLDANSKTLKQTTSITVYPYTRARLP</sequence>
<organism evidence="1 2">
    <name type="scientific">Steinernema carpocapsae</name>
    <name type="common">Entomopathogenic nematode</name>
    <dbReference type="NCBI Taxonomy" id="34508"/>
    <lineage>
        <taxon>Eukaryota</taxon>
        <taxon>Metazoa</taxon>
        <taxon>Ecdysozoa</taxon>
        <taxon>Nematoda</taxon>
        <taxon>Chromadorea</taxon>
        <taxon>Rhabditida</taxon>
        <taxon>Tylenchina</taxon>
        <taxon>Panagrolaimomorpha</taxon>
        <taxon>Strongyloidoidea</taxon>
        <taxon>Steinernematidae</taxon>
        <taxon>Steinernema</taxon>
    </lineage>
</organism>
<name>A0A4U5MSS5_STECR</name>